<proteinExistence type="inferred from homology"/>
<keyword evidence="3" id="KW-0863">Zinc-finger</keyword>
<keyword evidence="5" id="KW-0805">Transcription regulation</keyword>
<dbReference type="EMBL" id="GBEZ01011046">
    <property type="protein sequence ID" value="JAC74700.1"/>
    <property type="molecule type" value="Transcribed_RNA"/>
</dbReference>
<evidence type="ECO:0000256" key="2">
    <source>
        <dbReference type="ARBA" id="ARBA00022723"/>
    </source>
</evidence>
<feature type="domain" description="Polycomb protein VEFS-Box" evidence="8">
    <location>
        <begin position="94"/>
        <end position="216"/>
    </location>
</feature>
<evidence type="ECO:0000313" key="9">
    <source>
        <dbReference type="EMBL" id="JAC74700.1"/>
    </source>
</evidence>
<sequence>ATQPRRPQRCQRQRRSRWRTTKQTRRRASAPRGPPRAPRAESSRRSSTRPSPRSCPCASRRGPACLPRVARRGEDSKALPRARAQAAPLRKGDKRHAQRMSARTYFHSKSCQVMTLAEVLGEQDSDDDYDEQECLQLNQRMLDNCAANPTPTEREFMLLWNMYLAKFPVHSDALTPAKCEEFAAHHAAELSRPEMRRSFVMHLVNLFKFGLLAASSVTRCLQVVDSGTTPPE</sequence>
<dbReference type="AlphaFoldDB" id="A0A061RVJ3"/>
<feature type="compositionally biased region" description="Basic residues" evidence="7">
    <location>
        <begin position="1"/>
        <end position="29"/>
    </location>
</feature>
<keyword evidence="4" id="KW-0862">Zinc</keyword>
<evidence type="ECO:0000259" key="8">
    <source>
        <dbReference type="Pfam" id="PF09733"/>
    </source>
</evidence>
<dbReference type="InterPro" id="IPR019135">
    <property type="entry name" value="Polycomb_protein_VEFS-Box"/>
</dbReference>
<dbReference type="GO" id="GO:0031490">
    <property type="term" value="F:chromatin DNA binding"/>
    <property type="evidence" value="ECO:0007669"/>
    <property type="project" value="TreeGrafter"/>
</dbReference>
<protein>
    <submittedName>
        <fullName evidence="9">Polycomb protein SUZ12</fullName>
    </submittedName>
</protein>
<feature type="non-terminal residue" evidence="9">
    <location>
        <position position="1"/>
    </location>
</feature>
<keyword evidence="6" id="KW-0804">Transcription</keyword>
<gene>
    <name evidence="9" type="primary">SUZ12</name>
    <name evidence="9" type="ORF">TSPGSL018_25229</name>
</gene>
<dbReference type="GO" id="GO:0008270">
    <property type="term" value="F:zinc ion binding"/>
    <property type="evidence" value="ECO:0007669"/>
    <property type="project" value="UniProtKB-KW"/>
</dbReference>
<dbReference type="Pfam" id="PF09733">
    <property type="entry name" value="VEFS-Box"/>
    <property type="match status" value="1"/>
</dbReference>
<dbReference type="PANTHER" id="PTHR22597:SF0">
    <property type="entry name" value="POLYCOMB PROTEIN SUZ12"/>
    <property type="match status" value="1"/>
</dbReference>
<organism evidence="9">
    <name type="scientific">Tetraselmis sp. GSL018</name>
    <dbReference type="NCBI Taxonomy" id="582737"/>
    <lineage>
        <taxon>Eukaryota</taxon>
        <taxon>Viridiplantae</taxon>
        <taxon>Chlorophyta</taxon>
        <taxon>core chlorophytes</taxon>
        <taxon>Chlorodendrophyceae</taxon>
        <taxon>Chlorodendrales</taxon>
        <taxon>Chlorodendraceae</taxon>
        <taxon>Tetraselmis</taxon>
    </lineage>
</organism>
<comment type="similarity">
    <text evidence="1">Belongs to the VEFS (VRN2-EMF2-FIS2-SU(Z)12) family.</text>
</comment>
<evidence type="ECO:0000256" key="3">
    <source>
        <dbReference type="ARBA" id="ARBA00022771"/>
    </source>
</evidence>
<feature type="compositionally biased region" description="Low complexity" evidence="7">
    <location>
        <begin position="79"/>
        <end position="89"/>
    </location>
</feature>
<evidence type="ECO:0000256" key="1">
    <source>
        <dbReference type="ARBA" id="ARBA00007416"/>
    </source>
</evidence>
<keyword evidence="2" id="KW-0479">Metal-binding</keyword>
<evidence type="ECO:0000256" key="6">
    <source>
        <dbReference type="ARBA" id="ARBA00023163"/>
    </source>
</evidence>
<dbReference type="CDD" id="cd21553">
    <property type="entry name" value="VEFS-box_EMF2-like"/>
    <property type="match status" value="1"/>
</dbReference>
<feature type="region of interest" description="Disordered" evidence="7">
    <location>
        <begin position="1"/>
        <end position="96"/>
    </location>
</feature>
<feature type="compositionally biased region" description="Low complexity" evidence="7">
    <location>
        <begin position="48"/>
        <end position="63"/>
    </location>
</feature>
<accession>A0A061RVJ3</accession>
<dbReference type="PANTHER" id="PTHR22597">
    <property type="entry name" value="POLYCOMB GROUP PROTEIN"/>
    <property type="match status" value="1"/>
</dbReference>
<evidence type="ECO:0000256" key="5">
    <source>
        <dbReference type="ARBA" id="ARBA00023015"/>
    </source>
</evidence>
<evidence type="ECO:0000256" key="7">
    <source>
        <dbReference type="SAM" id="MobiDB-lite"/>
    </source>
</evidence>
<evidence type="ECO:0000256" key="4">
    <source>
        <dbReference type="ARBA" id="ARBA00022833"/>
    </source>
</evidence>
<reference evidence="9" key="1">
    <citation type="submission" date="2014-05" db="EMBL/GenBank/DDBJ databases">
        <title>The transcriptome of the halophilic microalga Tetraselmis sp. GSL018 isolated from the Great Salt Lake, Utah.</title>
        <authorList>
            <person name="Jinkerson R.E."/>
            <person name="D'Adamo S."/>
            <person name="Posewitz M.C."/>
        </authorList>
    </citation>
    <scope>NUCLEOTIDE SEQUENCE</scope>
    <source>
        <strain evidence="9">GSL018</strain>
    </source>
</reference>
<name>A0A061RVJ3_9CHLO</name>
<dbReference type="GO" id="GO:0005634">
    <property type="term" value="C:nucleus"/>
    <property type="evidence" value="ECO:0007669"/>
    <property type="project" value="TreeGrafter"/>
</dbReference>